<proteinExistence type="predicted"/>
<evidence type="ECO:0000259" key="1">
    <source>
        <dbReference type="Pfam" id="PF14332"/>
    </source>
</evidence>
<gene>
    <name evidence="2" type="ORF">Mic7113_3371</name>
</gene>
<sequence length="243" mass="27631">MSITGALTDFSLPEIFQFVEKGHKTGLLTLRVLPESTTRSSVHYLWMNQGRIVAAANQLNGQGLISLIHQYPWVSQRVVTKLAQFCPANKPLGLYLRSQGALQVEHIEHLFQVQIIQQICAVFQLKDAHFVFDQNVPAPMEEMTGLSVSSAVLVAVLRKLVILKGIFESRKFNLQENQKNRVYPDFCQQLELILNTAFFHSLNISLFDPDNSLNKLYQVLDLSERPYDLPKSIKPQRMCCTSQ</sequence>
<protein>
    <recommendedName>
        <fullName evidence="1">PatA-like N-terminal domain-containing protein</fullName>
    </recommendedName>
</protein>
<dbReference type="EMBL" id="CP003630">
    <property type="protein sequence ID" value="AFZ19103.1"/>
    <property type="molecule type" value="Genomic_DNA"/>
</dbReference>
<dbReference type="InterPro" id="IPR025497">
    <property type="entry name" value="PatA-like_N"/>
</dbReference>
<dbReference type="RefSeq" id="WP_015183246.1">
    <property type="nucleotide sequence ID" value="NC_019738.1"/>
</dbReference>
<evidence type="ECO:0000313" key="3">
    <source>
        <dbReference type="Proteomes" id="UP000010471"/>
    </source>
</evidence>
<evidence type="ECO:0000313" key="2">
    <source>
        <dbReference type="EMBL" id="AFZ19103.1"/>
    </source>
</evidence>
<dbReference type="STRING" id="1173027.Mic7113_3371"/>
<organism evidence="2 3">
    <name type="scientific">Allocoleopsis franciscana PCC 7113</name>
    <dbReference type="NCBI Taxonomy" id="1173027"/>
    <lineage>
        <taxon>Bacteria</taxon>
        <taxon>Bacillati</taxon>
        <taxon>Cyanobacteriota</taxon>
        <taxon>Cyanophyceae</taxon>
        <taxon>Coleofasciculales</taxon>
        <taxon>Coleofasciculaceae</taxon>
        <taxon>Allocoleopsis</taxon>
        <taxon>Allocoleopsis franciscana</taxon>
    </lineage>
</organism>
<dbReference type="AlphaFoldDB" id="K9WFZ2"/>
<dbReference type="OrthoDB" id="424057at2"/>
<dbReference type="Pfam" id="PF14332">
    <property type="entry name" value="DUF4388"/>
    <property type="match status" value="1"/>
</dbReference>
<reference evidence="2 3" key="1">
    <citation type="submission" date="2012-06" db="EMBL/GenBank/DDBJ databases">
        <title>Finished chromosome of genome of Microcoleus sp. PCC 7113.</title>
        <authorList>
            <consortium name="US DOE Joint Genome Institute"/>
            <person name="Gugger M."/>
            <person name="Coursin T."/>
            <person name="Rippka R."/>
            <person name="Tandeau De Marsac N."/>
            <person name="Huntemann M."/>
            <person name="Wei C.-L."/>
            <person name="Han J."/>
            <person name="Detter J.C."/>
            <person name="Han C."/>
            <person name="Tapia R."/>
            <person name="Chen A."/>
            <person name="Kyrpides N."/>
            <person name="Mavromatis K."/>
            <person name="Markowitz V."/>
            <person name="Szeto E."/>
            <person name="Ivanova N."/>
            <person name="Pagani I."/>
            <person name="Pati A."/>
            <person name="Goodwin L."/>
            <person name="Nordberg H.P."/>
            <person name="Cantor M.N."/>
            <person name="Hua S.X."/>
            <person name="Woyke T."/>
            <person name="Kerfeld C.A."/>
        </authorList>
    </citation>
    <scope>NUCLEOTIDE SEQUENCE [LARGE SCALE GENOMIC DNA]</scope>
    <source>
        <strain evidence="2 3">PCC 7113</strain>
    </source>
</reference>
<dbReference type="eggNOG" id="ENOG5033T2U">
    <property type="taxonomic scope" value="Bacteria"/>
</dbReference>
<feature type="domain" description="PatA-like N-terminal" evidence="1">
    <location>
        <begin position="4"/>
        <end position="155"/>
    </location>
</feature>
<dbReference type="Proteomes" id="UP000010471">
    <property type="component" value="Chromosome"/>
</dbReference>
<dbReference type="KEGG" id="mic:Mic7113_3371"/>
<keyword evidence="3" id="KW-1185">Reference proteome</keyword>
<dbReference type="HOGENOM" id="CLU_1141537_0_0_3"/>
<name>K9WFZ2_9CYAN</name>
<accession>K9WFZ2</accession>